<evidence type="ECO:0000256" key="4">
    <source>
        <dbReference type="ARBA" id="ARBA00004635"/>
    </source>
</evidence>
<dbReference type="FunFam" id="3.60.40.10:FF:000001">
    <property type="entry name" value="protein phosphatase 1B isoform X1"/>
    <property type="match status" value="1"/>
</dbReference>
<evidence type="ECO:0000256" key="11">
    <source>
        <dbReference type="ARBA" id="ARBA00022842"/>
    </source>
</evidence>
<keyword evidence="6" id="KW-0963">Cytoplasm</keyword>
<dbReference type="SUPFAM" id="SSF81601">
    <property type="entry name" value="Protein serine/threonine phosphatase 2C, C-terminal domain"/>
    <property type="match status" value="1"/>
</dbReference>
<dbReference type="Gene3D" id="1.10.10.430">
    <property type="entry name" value="Phosphatase 2C, C-terminal domain suprefamily"/>
    <property type="match status" value="1"/>
</dbReference>
<dbReference type="InterPro" id="IPR012911">
    <property type="entry name" value="PP2C_C"/>
</dbReference>
<evidence type="ECO:0000256" key="9">
    <source>
        <dbReference type="ARBA" id="ARBA00022723"/>
    </source>
</evidence>
<keyword evidence="15" id="KW-0449">Lipoprotein</keyword>
<evidence type="ECO:0000256" key="1">
    <source>
        <dbReference type="ARBA" id="ARBA00001936"/>
    </source>
</evidence>
<dbReference type="Pfam" id="PF07830">
    <property type="entry name" value="PP2C_C"/>
    <property type="match status" value="1"/>
</dbReference>
<dbReference type="Gene3D" id="3.60.40.10">
    <property type="entry name" value="PPM-type phosphatase domain"/>
    <property type="match status" value="1"/>
</dbReference>
<dbReference type="InterPro" id="IPR036580">
    <property type="entry name" value="PP2C_C_sf"/>
</dbReference>
<evidence type="ECO:0000256" key="2">
    <source>
        <dbReference type="ARBA" id="ARBA00001946"/>
    </source>
</evidence>
<proteinExistence type="inferred from homology"/>
<keyword evidence="12 16" id="KW-0904">Protein phosphatase</keyword>
<dbReference type="PROSITE" id="PS01032">
    <property type="entry name" value="PPM_1"/>
    <property type="match status" value="1"/>
</dbReference>
<evidence type="ECO:0000313" key="19">
    <source>
        <dbReference type="Proteomes" id="UP000747542"/>
    </source>
</evidence>
<evidence type="ECO:0000256" key="5">
    <source>
        <dbReference type="ARBA" id="ARBA00006702"/>
    </source>
</evidence>
<comment type="subcellular location">
    <subcellularLocation>
        <location evidence="3">Cytoplasm</location>
        <location evidence="3">Cytosol</location>
    </subcellularLocation>
    <subcellularLocation>
        <location evidence="4">Membrane</location>
        <topology evidence="4">Lipid-anchor</topology>
    </subcellularLocation>
</comment>
<evidence type="ECO:0000256" key="3">
    <source>
        <dbReference type="ARBA" id="ARBA00004514"/>
    </source>
</evidence>
<dbReference type="InterPro" id="IPR015655">
    <property type="entry name" value="PP2C"/>
</dbReference>
<dbReference type="EMBL" id="JAHLQT010034478">
    <property type="protein sequence ID" value="KAG7158748.1"/>
    <property type="molecule type" value="Genomic_DNA"/>
</dbReference>
<dbReference type="PROSITE" id="PS51746">
    <property type="entry name" value="PPM_2"/>
    <property type="match status" value="1"/>
</dbReference>
<evidence type="ECO:0000256" key="12">
    <source>
        <dbReference type="ARBA" id="ARBA00022912"/>
    </source>
</evidence>
<dbReference type="AlphaFoldDB" id="A0A8J5JM09"/>
<keyword evidence="13" id="KW-0472">Membrane</keyword>
<keyword evidence="19" id="KW-1185">Reference proteome</keyword>
<keyword evidence="14" id="KW-0464">Manganese</keyword>
<evidence type="ECO:0000313" key="18">
    <source>
        <dbReference type="EMBL" id="KAG7158748.1"/>
    </source>
</evidence>
<dbReference type="GO" id="GO:0016020">
    <property type="term" value="C:membrane"/>
    <property type="evidence" value="ECO:0007669"/>
    <property type="project" value="UniProtKB-SubCell"/>
</dbReference>
<dbReference type="InterPro" id="IPR001932">
    <property type="entry name" value="PPM-type_phosphatase-like_dom"/>
</dbReference>
<keyword evidence="7" id="KW-0597">Phosphoprotein</keyword>
<comment type="cofactor">
    <cofactor evidence="2">
        <name>Mg(2+)</name>
        <dbReference type="ChEBI" id="CHEBI:18420"/>
    </cofactor>
</comment>
<dbReference type="GO" id="GO:0004722">
    <property type="term" value="F:protein serine/threonine phosphatase activity"/>
    <property type="evidence" value="ECO:0007669"/>
    <property type="project" value="InterPro"/>
</dbReference>
<evidence type="ECO:0000256" key="8">
    <source>
        <dbReference type="ARBA" id="ARBA00022707"/>
    </source>
</evidence>
<dbReference type="GO" id="GO:0030145">
    <property type="term" value="F:manganese ion binding"/>
    <property type="evidence" value="ECO:0007669"/>
    <property type="project" value="InterPro"/>
</dbReference>
<sequence length="389" mass="42859">MGAFLDKPKTDKHNEHGVGNGLRYGLASMQGWRIEMEDAHVAVANLPGVLKDWAFFAVFDGHAGAKISAHCSEHLLNSITSGEEFQASSIADFETETEEKTINKIKKGIHAGFLRLDESMRLMPEVVSGEDKSGTTAVCALISPTHIFVANCGDSRGVLYRAGNIGFSTQDHKPVNPIEKERIQNAGGSVMIQRVNGSLAVSRALGDYEYKNVEGKGPCEQLVSPEPEIYVERRQDEDEFLVLACDGIWDVMTNEDLCAFVRSRLLLSEDHESISNHVVDTCLHKGSRDNMSLVLLTFPGAPKVSQEAIKKEKELEELIEKKVTEVCEQEEPVSMAQIMQVLADESIPNLPPGGGLTAKRGFVDQLFRKLRPECANSFYCTTTICCELL</sequence>
<dbReference type="CDD" id="cd00143">
    <property type="entry name" value="PP2Cc"/>
    <property type="match status" value="1"/>
</dbReference>
<evidence type="ECO:0000256" key="13">
    <source>
        <dbReference type="ARBA" id="ARBA00023136"/>
    </source>
</evidence>
<dbReference type="InterPro" id="IPR000222">
    <property type="entry name" value="PP2C_BS"/>
</dbReference>
<evidence type="ECO:0000256" key="15">
    <source>
        <dbReference type="ARBA" id="ARBA00023288"/>
    </source>
</evidence>
<dbReference type="Proteomes" id="UP000747542">
    <property type="component" value="Unassembled WGS sequence"/>
</dbReference>
<protein>
    <submittedName>
        <fullName evidence="18">Phosphatase 1B-like</fullName>
    </submittedName>
</protein>
<dbReference type="PANTHER" id="PTHR47992">
    <property type="entry name" value="PROTEIN PHOSPHATASE"/>
    <property type="match status" value="1"/>
</dbReference>
<evidence type="ECO:0000256" key="7">
    <source>
        <dbReference type="ARBA" id="ARBA00022553"/>
    </source>
</evidence>
<name>A0A8J5JM09_HOMAM</name>
<dbReference type="InterPro" id="IPR036457">
    <property type="entry name" value="PPM-type-like_dom_sf"/>
</dbReference>
<keyword evidence="9" id="KW-0479">Metal-binding</keyword>
<evidence type="ECO:0000256" key="10">
    <source>
        <dbReference type="ARBA" id="ARBA00022801"/>
    </source>
</evidence>
<dbReference type="GO" id="GO:0000287">
    <property type="term" value="F:magnesium ion binding"/>
    <property type="evidence" value="ECO:0007669"/>
    <property type="project" value="InterPro"/>
</dbReference>
<dbReference type="SUPFAM" id="SSF81606">
    <property type="entry name" value="PP2C-like"/>
    <property type="match status" value="1"/>
</dbReference>
<dbReference type="Pfam" id="PF00481">
    <property type="entry name" value="PP2C"/>
    <property type="match status" value="1"/>
</dbReference>
<keyword evidence="8" id="KW-0519">Myristate</keyword>
<dbReference type="SMART" id="SM00332">
    <property type="entry name" value="PP2Cc"/>
    <property type="match status" value="1"/>
</dbReference>
<gene>
    <name evidence="18" type="primary">Ppm1b-L</name>
    <name evidence="18" type="ORF">Hamer_G011420</name>
</gene>
<feature type="domain" description="PPM-type phosphatase" evidence="17">
    <location>
        <begin position="23"/>
        <end position="298"/>
    </location>
</feature>
<comment type="similarity">
    <text evidence="5 16">Belongs to the PP2C family.</text>
</comment>
<keyword evidence="10 16" id="KW-0378">Hydrolase</keyword>
<evidence type="ECO:0000256" key="6">
    <source>
        <dbReference type="ARBA" id="ARBA00022490"/>
    </source>
</evidence>
<evidence type="ECO:0000256" key="16">
    <source>
        <dbReference type="RuleBase" id="RU003465"/>
    </source>
</evidence>
<organism evidence="18 19">
    <name type="scientific">Homarus americanus</name>
    <name type="common">American lobster</name>
    <dbReference type="NCBI Taxonomy" id="6706"/>
    <lineage>
        <taxon>Eukaryota</taxon>
        <taxon>Metazoa</taxon>
        <taxon>Ecdysozoa</taxon>
        <taxon>Arthropoda</taxon>
        <taxon>Crustacea</taxon>
        <taxon>Multicrustacea</taxon>
        <taxon>Malacostraca</taxon>
        <taxon>Eumalacostraca</taxon>
        <taxon>Eucarida</taxon>
        <taxon>Decapoda</taxon>
        <taxon>Pleocyemata</taxon>
        <taxon>Astacidea</taxon>
        <taxon>Nephropoidea</taxon>
        <taxon>Nephropidae</taxon>
        <taxon>Homarus</taxon>
    </lineage>
</organism>
<evidence type="ECO:0000256" key="14">
    <source>
        <dbReference type="ARBA" id="ARBA00023211"/>
    </source>
</evidence>
<reference evidence="18" key="1">
    <citation type="journal article" date="2021" name="Sci. Adv.">
        <title>The American lobster genome reveals insights on longevity, neural, and immune adaptations.</title>
        <authorList>
            <person name="Polinski J.M."/>
            <person name="Zimin A.V."/>
            <person name="Clark K.F."/>
            <person name="Kohn A.B."/>
            <person name="Sadowski N."/>
            <person name="Timp W."/>
            <person name="Ptitsyn A."/>
            <person name="Khanna P."/>
            <person name="Romanova D.Y."/>
            <person name="Williams P."/>
            <person name="Greenwood S.J."/>
            <person name="Moroz L.L."/>
            <person name="Walt D.R."/>
            <person name="Bodnar A.G."/>
        </authorList>
    </citation>
    <scope>NUCLEOTIDE SEQUENCE</scope>
    <source>
        <strain evidence="18">GMGI-L3</strain>
    </source>
</reference>
<accession>A0A8J5JM09</accession>
<dbReference type="GO" id="GO:0005829">
    <property type="term" value="C:cytosol"/>
    <property type="evidence" value="ECO:0007669"/>
    <property type="project" value="UniProtKB-SubCell"/>
</dbReference>
<comment type="cofactor">
    <cofactor evidence="1">
        <name>Mn(2+)</name>
        <dbReference type="ChEBI" id="CHEBI:29035"/>
    </cofactor>
</comment>
<comment type="caution">
    <text evidence="18">The sequence shown here is derived from an EMBL/GenBank/DDBJ whole genome shotgun (WGS) entry which is preliminary data.</text>
</comment>
<evidence type="ECO:0000259" key="17">
    <source>
        <dbReference type="PROSITE" id="PS51746"/>
    </source>
</evidence>
<keyword evidence="11" id="KW-0460">Magnesium</keyword>